<evidence type="ECO:0000259" key="4">
    <source>
        <dbReference type="Pfam" id="PF03358"/>
    </source>
</evidence>
<keyword evidence="1" id="KW-0285">Flavoprotein</keyword>
<dbReference type="SUPFAM" id="SSF52218">
    <property type="entry name" value="Flavoproteins"/>
    <property type="match status" value="1"/>
</dbReference>
<dbReference type="Gene3D" id="3.40.50.360">
    <property type="match status" value="1"/>
</dbReference>
<dbReference type="Proteomes" id="UP000256269">
    <property type="component" value="Unassembled WGS sequence"/>
</dbReference>
<dbReference type="InterPro" id="IPR029039">
    <property type="entry name" value="Flavoprotein-like_sf"/>
</dbReference>
<dbReference type="InterPro" id="IPR051814">
    <property type="entry name" value="NAD(P)H-dep_FMN_reductase"/>
</dbReference>
<dbReference type="EMBL" id="QUNO01000002">
    <property type="protein sequence ID" value="REH54334.1"/>
    <property type="molecule type" value="Genomic_DNA"/>
</dbReference>
<keyword evidence="6" id="KW-1185">Reference proteome</keyword>
<accession>A0A3E0I6F5</accession>
<name>A0A3E0I6F5_9PSEU</name>
<feature type="domain" description="NADPH-dependent FMN reductase-like" evidence="4">
    <location>
        <begin position="2"/>
        <end position="159"/>
    </location>
</feature>
<dbReference type="PANTHER" id="PTHR43408">
    <property type="entry name" value="FMN REDUCTASE (NADPH)"/>
    <property type="match status" value="1"/>
</dbReference>
<reference evidence="5 6" key="1">
    <citation type="submission" date="2018-08" db="EMBL/GenBank/DDBJ databases">
        <title>Genomic Encyclopedia of Archaeal and Bacterial Type Strains, Phase II (KMG-II): from individual species to whole genera.</title>
        <authorList>
            <person name="Goeker M."/>
        </authorList>
    </citation>
    <scope>NUCLEOTIDE SEQUENCE [LARGE SCALE GENOMIC DNA]</scope>
    <source>
        <strain evidence="5 6">DSM 45791</strain>
    </source>
</reference>
<dbReference type="AlphaFoldDB" id="A0A3E0I6F5"/>
<dbReference type="OrthoDB" id="1643408at2"/>
<evidence type="ECO:0000256" key="3">
    <source>
        <dbReference type="ARBA" id="ARBA00023002"/>
    </source>
</evidence>
<dbReference type="GO" id="GO:0016491">
    <property type="term" value="F:oxidoreductase activity"/>
    <property type="evidence" value="ECO:0007669"/>
    <property type="project" value="UniProtKB-KW"/>
</dbReference>
<evidence type="ECO:0000313" key="6">
    <source>
        <dbReference type="Proteomes" id="UP000256269"/>
    </source>
</evidence>
<evidence type="ECO:0000256" key="2">
    <source>
        <dbReference type="ARBA" id="ARBA00022643"/>
    </source>
</evidence>
<dbReference type="InterPro" id="IPR005025">
    <property type="entry name" value="FMN_Rdtase-like_dom"/>
</dbReference>
<dbReference type="Pfam" id="PF03358">
    <property type="entry name" value="FMN_red"/>
    <property type="match status" value="1"/>
</dbReference>
<proteinExistence type="predicted"/>
<organism evidence="5 6">
    <name type="scientific">Kutzneria buriramensis</name>
    <dbReference type="NCBI Taxonomy" id="1045776"/>
    <lineage>
        <taxon>Bacteria</taxon>
        <taxon>Bacillati</taxon>
        <taxon>Actinomycetota</taxon>
        <taxon>Actinomycetes</taxon>
        <taxon>Pseudonocardiales</taxon>
        <taxon>Pseudonocardiaceae</taxon>
        <taxon>Kutzneria</taxon>
    </lineage>
</organism>
<dbReference type="PANTHER" id="PTHR43408:SF2">
    <property type="entry name" value="FMN REDUCTASE (NADPH)"/>
    <property type="match status" value="1"/>
</dbReference>
<sequence>MTRIAVVTAGLSQPSSTRLLADQLAAATRDALANEPLANEPLGGDAEVTVIELRDIAVDVTNNMLTGFPSPRLSAAIESVTSADALIAVTPVFTASYSGLFKSFFDVLDKESLVGKPVLIAATGGTERHSLVLDYQLRPMFAYLRAEVTPTGVYAASSDFGSPSLHDRVRRAGAELADRAVGGRTVAKPADTFVPFEQLLAQ</sequence>
<dbReference type="NCBIfam" id="TIGR04037">
    <property type="entry name" value="LLM_duo_CE1759"/>
    <property type="match status" value="1"/>
</dbReference>
<keyword evidence="2" id="KW-0288">FMN</keyword>
<dbReference type="InterPro" id="IPR023932">
    <property type="entry name" value="CE1759_FMN_reduct"/>
</dbReference>
<comment type="caution">
    <text evidence="5">The sequence shown here is derived from an EMBL/GenBank/DDBJ whole genome shotgun (WGS) entry which is preliminary data.</text>
</comment>
<evidence type="ECO:0000256" key="1">
    <source>
        <dbReference type="ARBA" id="ARBA00022630"/>
    </source>
</evidence>
<dbReference type="RefSeq" id="WP_116173409.1">
    <property type="nucleotide sequence ID" value="NZ_CP144375.1"/>
</dbReference>
<evidence type="ECO:0000313" key="5">
    <source>
        <dbReference type="EMBL" id="REH54334.1"/>
    </source>
</evidence>
<protein>
    <submittedName>
        <fullName evidence="5">FMN reductase</fullName>
    </submittedName>
</protein>
<gene>
    <name evidence="5" type="ORF">BCF44_102566</name>
</gene>
<keyword evidence="3" id="KW-0560">Oxidoreductase</keyword>